<dbReference type="PANTHER" id="PTHR37760">
    <property type="entry name" value="CHAPERONE"/>
    <property type="match status" value="1"/>
</dbReference>
<reference evidence="1" key="1">
    <citation type="submission" date="2020-06" db="EMBL/GenBank/DDBJ databases">
        <title>WGS assembly of Ceratodon purpureus strain R40.</title>
        <authorList>
            <person name="Carey S.B."/>
            <person name="Jenkins J."/>
            <person name="Shu S."/>
            <person name="Lovell J.T."/>
            <person name="Sreedasyam A."/>
            <person name="Maumus F."/>
            <person name="Tiley G.P."/>
            <person name="Fernandez-Pozo N."/>
            <person name="Barry K."/>
            <person name="Chen C."/>
            <person name="Wang M."/>
            <person name="Lipzen A."/>
            <person name="Daum C."/>
            <person name="Saski C.A."/>
            <person name="Payton A.C."/>
            <person name="Mcbreen J.C."/>
            <person name="Conrad R.E."/>
            <person name="Kollar L.M."/>
            <person name="Olsson S."/>
            <person name="Huttunen S."/>
            <person name="Landis J.B."/>
            <person name="Wickett N.J."/>
            <person name="Johnson M.G."/>
            <person name="Rensing S.A."/>
            <person name="Grimwood J."/>
            <person name="Schmutz J."/>
            <person name="Mcdaniel S.F."/>
        </authorList>
    </citation>
    <scope>NUCLEOTIDE SEQUENCE</scope>
    <source>
        <strain evidence="1">R40</strain>
    </source>
</reference>
<name>A0A8T0J703_CERPU</name>
<dbReference type="PANTHER" id="PTHR37760:SF1">
    <property type="entry name" value="CHAPERONE"/>
    <property type="match status" value="1"/>
</dbReference>
<sequence>MENITANEIAGLGVGALLLAAALATPKVDAFIARGQRRKLNLCMECGGVTRIPCMRCKSRGTLNQNIFSLEGSSKPTTCPACRGKGNFPCPSCCENN</sequence>
<keyword evidence="2" id="KW-1185">Reference proteome</keyword>
<evidence type="ECO:0000313" key="2">
    <source>
        <dbReference type="Proteomes" id="UP000822688"/>
    </source>
</evidence>
<protein>
    <submittedName>
        <fullName evidence="1">Uncharacterized protein</fullName>
    </submittedName>
</protein>
<evidence type="ECO:0000313" key="1">
    <source>
        <dbReference type="EMBL" id="KAG0590992.1"/>
    </source>
</evidence>
<dbReference type="EMBL" id="CM026421">
    <property type="protein sequence ID" value="KAG0590992.1"/>
    <property type="molecule type" value="Genomic_DNA"/>
</dbReference>
<organism evidence="1 2">
    <name type="scientific">Ceratodon purpureus</name>
    <name type="common">Fire moss</name>
    <name type="synonym">Dicranum purpureum</name>
    <dbReference type="NCBI Taxonomy" id="3225"/>
    <lineage>
        <taxon>Eukaryota</taxon>
        <taxon>Viridiplantae</taxon>
        <taxon>Streptophyta</taxon>
        <taxon>Embryophyta</taxon>
        <taxon>Bryophyta</taxon>
        <taxon>Bryophytina</taxon>
        <taxon>Bryopsida</taxon>
        <taxon>Dicranidae</taxon>
        <taxon>Pseudoditrichales</taxon>
        <taxon>Ditrichaceae</taxon>
        <taxon>Ceratodon</taxon>
    </lineage>
</organism>
<dbReference type="AlphaFoldDB" id="A0A8T0J703"/>
<dbReference type="Proteomes" id="UP000822688">
    <property type="component" value="Chromosome 1"/>
</dbReference>
<accession>A0A8T0J703</accession>
<comment type="caution">
    <text evidence="1">The sequence shown here is derived from an EMBL/GenBank/DDBJ whole genome shotgun (WGS) entry which is preliminary data.</text>
</comment>
<proteinExistence type="predicted"/>
<gene>
    <name evidence="1" type="ORF">KC19_1G141300</name>
</gene>